<evidence type="ECO:0000256" key="8">
    <source>
        <dbReference type="ARBA" id="ARBA00023303"/>
    </source>
</evidence>
<dbReference type="Pfam" id="PF00520">
    <property type="entry name" value="Ion_trans"/>
    <property type="match status" value="1"/>
</dbReference>
<dbReference type="PANTHER" id="PTHR45638:SF2">
    <property type="entry name" value="CYCLIC NUCLEOTIDE-GATED CATION CHANNEL ALPHA-4"/>
    <property type="match status" value="1"/>
</dbReference>
<evidence type="ECO:0000256" key="5">
    <source>
        <dbReference type="ARBA" id="ARBA00023065"/>
    </source>
</evidence>
<dbReference type="AlphaFoldDB" id="A0AAJ7TR96"/>
<feature type="non-terminal residue" evidence="13">
    <location>
        <position position="1"/>
    </location>
</feature>
<dbReference type="InterPro" id="IPR018488">
    <property type="entry name" value="cNMP-bd_CS"/>
</dbReference>
<dbReference type="Gene3D" id="1.10.287.70">
    <property type="match status" value="1"/>
</dbReference>
<reference evidence="13" key="1">
    <citation type="submission" date="2025-08" db="UniProtKB">
        <authorList>
            <consortium name="RefSeq"/>
        </authorList>
    </citation>
    <scope>IDENTIFICATION</scope>
    <source>
        <tissue evidence="13">Sperm</tissue>
    </source>
</reference>
<dbReference type="KEGG" id="pmrn:116949477"/>
<dbReference type="FunFam" id="2.60.120.10:FF:000002">
    <property type="entry name" value="Cyclic nucleotide gated channel alpha 1a"/>
    <property type="match status" value="1"/>
</dbReference>
<dbReference type="Gene3D" id="1.20.5.300">
    <property type="match status" value="1"/>
</dbReference>
<keyword evidence="2" id="KW-0813">Transport</keyword>
<evidence type="ECO:0000256" key="10">
    <source>
        <dbReference type="SAM" id="Phobius"/>
    </source>
</evidence>
<evidence type="ECO:0000256" key="4">
    <source>
        <dbReference type="ARBA" id="ARBA00022989"/>
    </source>
</evidence>
<evidence type="ECO:0000256" key="3">
    <source>
        <dbReference type="ARBA" id="ARBA00022692"/>
    </source>
</evidence>
<dbReference type="InterPro" id="IPR032406">
    <property type="entry name" value="CLZ_dom"/>
</dbReference>
<evidence type="ECO:0000313" key="12">
    <source>
        <dbReference type="Proteomes" id="UP001318040"/>
    </source>
</evidence>
<dbReference type="InterPro" id="IPR050866">
    <property type="entry name" value="CNG_cation_channel"/>
</dbReference>
<feature type="transmembrane region" description="Helical" evidence="10">
    <location>
        <begin position="158"/>
        <end position="181"/>
    </location>
</feature>
<dbReference type="InterPro" id="IPR018490">
    <property type="entry name" value="cNMP-bd_dom_sf"/>
</dbReference>
<dbReference type="InterPro" id="IPR005821">
    <property type="entry name" value="Ion_trans_dom"/>
</dbReference>
<dbReference type="PROSITE" id="PS00888">
    <property type="entry name" value="CNMP_BINDING_1"/>
    <property type="match status" value="1"/>
</dbReference>
<dbReference type="GO" id="GO:0005222">
    <property type="term" value="F:intracellularly cAMP-activated cation channel activity"/>
    <property type="evidence" value="ECO:0007669"/>
    <property type="project" value="TreeGrafter"/>
</dbReference>
<evidence type="ECO:0000256" key="6">
    <source>
        <dbReference type="ARBA" id="ARBA00023136"/>
    </source>
</evidence>
<keyword evidence="9" id="KW-0175">Coiled coil</keyword>
<feature type="transmembrane region" description="Helical" evidence="10">
    <location>
        <begin position="201"/>
        <end position="218"/>
    </location>
</feature>
<keyword evidence="4 10" id="KW-1133">Transmembrane helix</keyword>
<dbReference type="InterPro" id="IPR014710">
    <property type="entry name" value="RmlC-like_jellyroll"/>
</dbReference>
<dbReference type="Pfam" id="PF16526">
    <property type="entry name" value="CLZ"/>
    <property type="match status" value="1"/>
</dbReference>
<dbReference type="GO" id="GO:0017071">
    <property type="term" value="C:intracellular cyclic nucleotide activated cation channel complex"/>
    <property type="evidence" value="ECO:0007669"/>
    <property type="project" value="TreeGrafter"/>
</dbReference>
<gene>
    <name evidence="13" type="primary">LOC116949477</name>
</gene>
<dbReference type="Gene3D" id="2.60.120.10">
    <property type="entry name" value="Jelly Rolls"/>
    <property type="match status" value="1"/>
</dbReference>
<evidence type="ECO:0000256" key="1">
    <source>
        <dbReference type="ARBA" id="ARBA00004141"/>
    </source>
</evidence>
<dbReference type="GO" id="GO:0044877">
    <property type="term" value="F:protein-containing complex binding"/>
    <property type="evidence" value="ECO:0007669"/>
    <property type="project" value="TreeGrafter"/>
</dbReference>
<dbReference type="CDD" id="cd00038">
    <property type="entry name" value="CAP_ED"/>
    <property type="match status" value="1"/>
</dbReference>
<keyword evidence="7" id="KW-1071">Ligand-gated ion channel</keyword>
<sequence>ICASEQDRKARVVDPGGGWHSRWQLVACVTVIYNWLAIICRASFPDIQRQHAALLLPVDYLCDAVYLAHMALASRTGFMEHGFLVTDVVRIRERYLQSSRFKLDVLSVLPTDILYLWVGTNRPELRFNRLLRVSCVFDCFDQIETRTKYPKSFRIFKLVVYIYAMVHWNACVYFLLSAHIGFGTDGWVYPNTSTATFAPTAHQYLHSLFFSSLVLFTVGNMPRAEQDVEYAFMIVDLLITVFAFATIVEYISGIVLRDKADVRFIANFCEVRKYVKYHGIGQETERRVVTWLEFLHFGKKALGGEEEAALRRLPITLRAAIAIDVHMHTLRKVELFRNCEMGLLEELVLKLRPKLYSAGDYVCRKGDVGREMYFVKDGNLAVVADDGVTLHAVLAEGSYFGEISLLNITGSRAGNRRTANIRSIGYSDLFCLSKGDLQEVLCEYPAARDIMEEKGRQILAGMALLSDDVAVAAPTGGGGFCAIPGGALSDMEHSVEALQMQVARLLAEHRSMQRRMNARLCELERIWGEADSHEGSSEND</sequence>
<evidence type="ECO:0000256" key="9">
    <source>
        <dbReference type="SAM" id="Coils"/>
    </source>
</evidence>
<accession>A0AAJ7TR96</accession>
<evidence type="ECO:0000256" key="2">
    <source>
        <dbReference type="ARBA" id="ARBA00022448"/>
    </source>
</evidence>
<name>A0AAJ7TR96_PETMA</name>
<dbReference type="InterPro" id="IPR000595">
    <property type="entry name" value="cNMP-bd_dom"/>
</dbReference>
<dbReference type="Proteomes" id="UP001318040">
    <property type="component" value="Chromosome 36"/>
</dbReference>
<organism evidence="12 13">
    <name type="scientific">Petromyzon marinus</name>
    <name type="common">Sea lamprey</name>
    <dbReference type="NCBI Taxonomy" id="7757"/>
    <lineage>
        <taxon>Eukaryota</taxon>
        <taxon>Metazoa</taxon>
        <taxon>Chordata</taxon>
        <taxon>Craniata</taxon>
        <taxon>Vertebrata</taxon>
        <taxon>Cyclostomata</taxon>
        <taxon>Hyperoartia</taxon>
        <taxon>Petromyzontiformes</taxon>
        <taxon>Petromyzontidae</taxon>
        <taxon>Petromyzon</taxon>
    </lineage>
</organism>
<dbReference type="PROSITE" id="PS00889">
    <property type="entry name" value="CNMP_BINDING_2"/>
    <property type="match status" value="1"/>
</dbReference>
<keyword evidence="8" id="KW-0407">Ion channel</keyword>
<keyword evidence="6 10" id="KW-0472">Membrane</keyword>
<dbReference type="PROSITE" id="PS50042">
    <property type="entry name" value="CNMP_BINDING_3"/>
    <property type="match status" value="1"/>
</dbReference>
<dbReference type="SUPFAM" id="SSF51206">
    <property type="entry name" value="cAMP-binding domain-like"/>
    <property type="match status" value="1"/>
</dbReference>
<keyword evidence="3 10" id="KW-0812">Transmembrane</keyword>
<dbReference type="GO" id="GO:0005223">
    <property type="term" value="F:intracellularly cGMP-activated cation channel activity"/>
    <property type="evidence" value="ECO:0007669"/>
    <property type="project" value="TreeGrafter"/>
</dbReference>
<keyword evidence="5" id="KW-0406">Ion transport</keyword>
<protein>
    <submittedName>
        <fullName evidence="13">Cyclic nucleotide-gated channel rod photoreceptor subunit alpha-like</fullName>
    </submittedName>
</protein>
<dbReference type="SMART" id="SM00100">
    <property type="entry name" value="cNMP"/>
    <property type="match status" value="1"/>
</dbReference>
<dbReference type="GO" id="GO:0030553">
    <property type="term" value="F:cGMP binding"/>
    <property type="evidence" value="ECO:0007669"/>
    <property type="project" value="TreeGrafter"/>
</dbReference>
<keyword evidence="12" id="KW-1185">Reference proteome</keyword>
<evidence type="ECO:0000259" key="11">
    <source>
        <dbReference type="PROSITE" id="PS50042"/>
    </source>
</evidence>
<dbReference type="Pfam" id="PF00027">
    <property type="entry name" value="cNMP_binding"/>
    <property type="match status" value="1"/>
</dbReference>
<evidence type="ECO:0000313" key="13">
    <source>
        <dbReference type="RefSeq" id="XP_032822746.1"/>
    </source>
</evidence>
<dbReference type="GO" id="GO:0005886">
    <property type="term" value="C:plasma membrane"/>
    <property type="evidence" value="ECO:0007669"/>
    <property type="project" value="TreeGrafter"/>
</dbReference>
<feature type="transmembrane region" description="Helical" evidence="10">
    <location>
        <begin position="230"/>
        <end position="251"/>
    </location>
</feature>
<feature type="coiled-coil region" evidence="9">
    <location>
        <begin position="488"/>
        <end position="515"/>
    </location>
</feature>
<dbReference type="SUPFAM" id="SSF81324">
    <property type="entry name" value="Voltage-gated potassium channels"/>
    <property type="match status" value="1"/>
</dbReference>
<dbReference type="PANTHER" id="PTHR45638">
    <property type="entry name" value="CYCLIC NUCLEOTIDE-GATED CATION CHANNEL SUBUNIT A"/>
    <property type="match status" value="1"/>
</dbReference>
<feature type="domain" description="Cyclic nucleotide-binding" evidence="11">
    <location>
        <begin position="335"/>
        <end position="441"/>
    </location>
</feature>
<comment type="subcellular location">
    <subcellularLocation>
        <location evidence="1">Membrane</location>
        <topology evidence="1">Multi-pass membrane protein</topology>
    </subcellularLocation>
</comment>
<evidence type="ECO:0000256" key="7">
    <source>
        <dbReference type="ARBA" id="ARBA00023286"/>
    </source>
</evidence>
<dbReference type="RefSeq" id="XP_032822746.1">
    <property type="nucleotide sequence ID" value="XM_032966855.1"/>
</dbReference>
<proteinExistence type="predicted"/>